<evidence type="ECO:0000256" key="3">
    <source>
        <dbReference type="ARBA" id="ARBA00022730"/>
    </source>
</evidence>
<dbReference type="SUPFAM" id="SSF158710">
    <property type="entry name" value="PSPTO4464-like"/>
    <property type="match status" value="1"/>
</dbReference>
<dbReference type="InterPro" id="IPR006839">
    <property type="entry name" value="DarP"/>
</dbReference>
<dbReference type="KEGG" id="marq:MARGE09_P1775"/>
<dbReference type="PANTHER" id="PTHR38101">
    <property type="entry name" value="UPF0307 PROTEIN YJGA"/>
    <property type="match status" value="1"/>
</dbReference>
<dbReference type="CDD" id="cd16331">
    <property type="entry name" value="YjgA-like"/>
    <property type="match status" value="1"/>
</dbReference>
<evidence type="ECO:0000256" key="5">
    <source>
        <dbReference type="HAMAP-Rule" id="MF_00765"/>
    </source>
</evidence>
<accession>A0AAN1WHC0</accession>
<evidence type="ECO:0000256" key="1">
    <source>
        <dbReference type="ARBA" id="ARBA00022490"/>
    </source>
</evidence>
<evidence type="ECO:0000256" key="4">
    <source>
        <dbReference type="ARBA" id="ARBA00022884"/>
    </source>
</evidence>
<dbReference type="PIRSF" id="PIRSF016183">
    <property type="entry name" value="UCP016183"/>
    <property type="match status" value="1"/>
</dbReference>
<evidence type="ECO:0000256" key="2">
    <source>
        <dbReference type="ARBA" id="ARBA00022517"/>
    </source>
</evidence>
<dbReference type="Proteomes" id="UP001320119">
    <property type="component" value="Chromosome"/>
</dbReference>
<dbReference type="InterPro" id="IPR023153">
    <property type="entry name" value="DarP_sf"/>
</dbReference>
<sequence length="174" mass="20226">MQDKPEHDTDYDDEIVSKTAIKKECLALQDLGEALTELKDDLLARIPLEETLYDAIIETRNIRKNGAKKRHMQFIGKLMRAADHEAIQAAYQEIEDEQQGDARRLHIVEGWRDRLLDSNDTSALSDFYNEFPFADRQQIRQVCKNAQTEKLNNKPPTNARKLFKLLRETLRQAT</sequence>
<evidence type="ECO:0000313" key="6">
    <source>
        <dbReference type="EMBL" id="BCD97574.1"/>
    </source>
</evidence>
<keyword evidence="2 5" id="KW-0690">Ribosome biogenesis</keyword>
<dbReference type="RefSeq" id="WP_236987040.1">
    <property type="nucleotide sequence ID" value="NZ_AP023086.1"/>
</dbReference>
<keyword evidence="1 5" id="KW-0963">Cytoplasm</keyword>
<proteinExistence type="inferred from homology"/>
<dbReference type="PANTHER" id="PTHR38101:SF1">
    <property type="entry name" value="UPF0307 PROTEIN YJGA"/>
    <property type="match status" value="1"/>
</dbReference>
<dbReference type="GO" id="GO:1902626">
    <property type="term" value="P:assembly of large subunit precursor of preribosome"/>
    <property type="evidence" value="ECO:0007669"/>
    <property type="project" value="UniProtKB-UniRule"/>
</dbReference>
<dbReference type="GO" id="GO:0043022">
    <property type="term" value="F:ribosome binding"/>
    <property type="evidence" value="ECO:0007669"/>
    <property type="project" value="UniProtKB-UniRule"/>
</dbReference>
<keyword evidence="4 5" id="KW-0694">RNA-binding</keyword>
<dbReference type="AlphaFoldDB" id="A0AAN1WHC0"/>
<name>A0AAN1WHC0_9GAMM</name>
<dbReference type="Gene3D" id="1.10.60.30">
    <property type="entry name" value="PSPTO4464-like domains"/>
    <property type="match status" value="2"/>
</dbReference>
<keyword evidence="3 5" id="KW-0699">rRNA-binding</keyword>
<comment type="subcellular location">
    <subcellularLocation>
        <location evidence="5">Cytoplasm</location>
    </subcellularLocation>
    <text evidence="5">Associates with late stage pre-50S ribosomal subunits.</text>
</comment>
<gene>
    <name evidence="5" type="primary">darP</name>
    <name evidence="6" type="ORF">MARGE09_P1775</name>
</gene>
<comment type="similarity">
    <text evidence="5">Belongs to the DarP family.</text>
</comment>
<comment type="function">
    <text evidence="5">Member of a network of 50S ribosomal subunit biogenesis factors which assembles along the 30S-50S interface, preventing incorrect 23S rRNA structures from forming. Promotes peptidyl transferase center (PTC) maturation.</text>
</comment>
<dbReference type="NCBIfam" id="NF003593">
    <property type="entry name" value="PRK05255.1-1"/>
    <property type="match status" value="1"/>
</dbReference>
<evidence type="ECO:0000313" key="7">
    <source>
        <dbReference type="Proteomes" id="UP001320119"/>
    </source>
</evidence>
<dbReference type="GO" id="GO:0005829">
    <property type="term" value="C:cytosol"/>
    <property type="evidence" value="ECO:0007669"/>
    <property type="project" value="TreeGrafter"/>
</dbReference>
<protein>
    <recommendedName>
        <fullName evidence="5">Dual-action ribosomal maturation protein DarP</fullName>
    </recommendedName>
    <alternativeName>
        <fullName evidence="5">Large ribosomal subunit assembly factor DarP</fullName>
    </alternativeName>
</protein>
<keyword evidence="7" id="KW-1185">Reference proteome</keyword>
<dbReference type="HAMAP" id="MF_00765">
    <property type="entry name" value="DarP"/>
    <property type="match status" value="1"/>
</dbReference>
<dbReference type="Pfam" id="PF04751">
    <property type="entry name" value="DarP"/>
    <property type="match status" value="1"/>
</dbReference>
<reference evidence="6 7" key="1">
    <citation type="journal article" date="2022" name="IScience">
        <title>An ultrasensitive nanofiber-based assay for enzymatic hydrolysis and deep-sea microbial degradation of cellulose.</title>
        <authorList>
            <person name="Tsudome M."/>
            <person name="Tachioka M."/>
            <person name="Miyazaki M."/>
            <person name="Uchimura K."/>
            <person name="Tsuda M."/>
            <person name="Takaki Y."/>
            <person name="Deguchi S."/>
        </authorList>
    </citation>
    <scope>NUCLEOTIDE SEQUENCE [LARGE SCALE GENOMIC DNA]</scope>
    <source>
        <strain evidence="6 7">GE09</strain>
    </source>
</reference>
<dbReference type="EMBL" id="AP023086">
    <property type="protein sequence ID" value="BCD97574.1"/>
    <property type="molecule type" value="Genomic_DNA"/>
</dbReference>
<organism evidence="6 7">
    <name type="scientific">Marinagarivorans cellulosilyticus</name>
    <dbReference type="NCBI Taxonomy" id="2721545"/>
    <lineage>
        <taxon>Bacteria</taxon>
        <taxon>Pseudomonadati</taxon>
        <taxon>Pseudomonadota</taxon>
        <taxon>Gammaproteobacteria</taxon>
        <taxon>Cellvibrionales</taxon>
        <taxon>Cellvibrionaceae</taxon>
        <taxon>Marinagarivorans</taxon>
    </lineage>
</organism>
<dbReference type="GO" id="GO:0019843">
    <property type="term" value="F:rRNA binding"/>
    <property type="evidence" value="ECO:0007669"/>
    <property type="project" value="UniProtKB-UniRule"/>
</dbReference>